<dbReference type="OrthoDB" id="582170at2"/>
<keyword evidence="5" id="KW-1185">Reference proteome</keyword>
<reference evidence="4 5" key="1">
    <citation type="submission" date="2014-11" db="EMBL/GenBank/DDBJ databases">
        <title>Draft genome sequence of Kirrobacter mercurialis.</title>
        <authorList>
            <person name="Coil D.A."/>
            <person name="Eisen J.A."/>
        </authorList>
    </citation>
    <scope>NUCLEOTIDE SEQUENCE [LARGE SCALE GENOMIC DNA]</scope>
    <source>
        <strain evidence="4 5">Coronado</strain>
    </source>
</reference>
<organism evidence="4 5">
    <name type="scientific">Croceibacterium mercuriale</name>
    <dbReference type="NCBI Taxonomy" id="1572751"/>
    <lineage>
        <taxon>Bacteria</taxon>
        <taxon>Pseudomonadati</taxon>
        <taxon>Pseudomonadota</taxon>
        <taxon>Alphaproteobacteria</taxon>
        <taxon>Sphingomonadales</taxon>
        <taxon>Erythrobacteraceae</taxon>
        <taxon>Croceibacterium</taxon>
    </lineage>
</organism>
<sequence>MKLTGNKVLLVEDEPIIGFELEDMMASEGASAVLACSLSEGLQLARRHSFDAAILDVNLHGQESYPLARELLQARVPVIFATGYGNQTRPDDLASVPTVTKPYDICAIRAAFTC</sequence>
<dbReference type="SMART" id="SM00448">
    <property type="entry name" value="REC"/>
    <property type="match status" value="1"/>
</dbReference>
<dbReference type="Pfam" id="PF00072">
    <property type="entry name" value="Response_reg"/>
    <property type="match status" value="1"/>
</dbReference>
<proteinExistence type="predicted"/>
<dbReference type="InterPro" id="IPR050595">
    <property type="entry name" value="Bact_response_regulator"/>
</dbReference>
<protein>
    <recommendedName>
        <fullName evidence="3">Response regulatory domain-containing protein</fullName>
    </recommendedName>
</protein>
<evidence type="ECO:0000313" key="5">
    <source>
        <dbReference type="Proteomes" id="UP000030988"/>
    </source>
</evidence>
<keyword evidence="1 2" id="KW-0597">Phosphoprotein</keyword>
<gene>
    <name evidence="4" type="ORF">PK98_05460</name>
</gene>
<evidence type="ECO:0000256" key="1">
    <source>
        <dbReference type="ARBA" id="ARBA00022553"/>
    </source>
</evidence>
<dbReference type="STRING" id="1572751.PK98_05460"/>
<dbReference type="GO" id="GO:0000160">
    <property type="term" value="P:phosphorelay signal transduction system"/>
    <property type="evidence" value="ECO:0007669"/>
    <property type="project" value="InterPro"/>
</dbReference>
<dbReference type="EMBL" id="JTDN01000001">
    <property type="protein sequence ID" value="KHL26005.1"/>
    <property type="molecule type" value="Genomic_DNA"/>
</dbReference>
<dbReference type="PANTHER" id="PTHR44591:SF3">
    <property type="entry name" value="RESPONSE REGULATORY DOMAIN-CONTAINING PROTEIN"/>
    <property type="match status" value="1"/>
</dbReference>
<feature type="modified residue" description="4-aspartylphosphate" evidence="2">
    <location>
        <position position="56"/>
    </location>
</feature>
<dbReference type="SUPFAM" id="SSF52172">
    <property type="entry name" value="CheY-like"/>
    <property type="match status" value="1"/>
</dbReference>
<evidence type="ECO:0000256" key="2">
    <source>
        <dbReference type="PROSITE-ProRule" id="PRU00169"/>
    </source>
</evidence>
<evidence type="ECO:0000259" key="3">
    <source>
        <dbReference type="PROSITE" id="PS50110"/>
    </source>
</evidence>
<dbReference type="Gene3D" id="3.40.50.2300">
    <property type="match status" value="1"/>
</dbReference>
<dbReference type="InterPro" id="IPR011006">
    <property type="entry name" value="CheY-like_superfamily"/>
</dbReference>
<dbReference type="InterPro" id="IPR001789">
    <property type="entry name" value="Sig_transdc_resp-reg_receiver"/>
</dbReference>
<accession>A0A0B2C1E2</accession>
<dbReference type="PROSITE" id="PS50110">
    <property type="entry name" value="RESPONSE_REGULATORY"/>
    <property type="match status" value="1"/>
</dbReference>
<dbReference type="RefSeq" id="WP_039094875.1">
    <property type="nucleotide sequence ID" value="NZ_JTDN01000001.1"/>
</dbReference>
<comment type="caution">
    <text evidence="4">The sequence shown here is derived from an EMBL/GenBank/DDBJ whole genome shotgun (WGS) entry which is preliminary data.</text>
</comment>
<dbReference type="AlphaFoldDB" id="A0A0B2C1E2"/>
<evidence type="ECO:0000313" key="4">
    <source>
        <dbReference type="EMBL" id="KHL26005.1"/>
    </source>
</evidence>
<feature type="domain" description="Response regulatory" evidence="3">
    <location>
        <begin position="7"/>
        <end position="114"/>
    </location>
</feature>
<dbReference type="PANTHER" id="PTHR44591">
    <property type="entry name" value="STRESS RESPONSE REGULATOR PROTEIN 1"/>
    <property type="match status" value="1"/>
</dbReference>
<dbReference type="Proteomes" id="UP000030988">
    <property type="component" value="Unassembled WGS sequence"/>
</dbReference>
<name>A0A0B2C1E2_9SPHN</name>